<reference evidence="3" key="1">
    <citation type="submission" date="2017-08" db="EMBL/GenBank/DDBJ databases">
        <authorList>
            <person name="Polle J.E."/>
            <person name="Barry K."/>
            <person name="Cushman J."/>
            <person name="Schmutz J."/>
            <person name="Tran D."/>
            <person name="Hathwaick L.T."/>
            <person name="Yim W.C."/>
            <person name="Jenkins J."/>
            <person name="Mckie-Krisberg Z.M."/>
            <person name="Prochnik S."/>
            <person name="Lindquist E."/>
            <person name="Dockter R.B."/>
            <person name="Adam C."/>
            <person name="Molina H."/>
            <person name="Bunkerborg J."/>
            <person name="Jin E."/>
            <person name="Buchheim M."/>
            <person name="Magnuson J."/>
        </authorList>
    </citation>
    <scope>NUCLEOTIDE SEQUENCE</scope>
    <source>
        <strain evidence="3">CCAP 19/18</strain>
    </source>
</reference>
<sequence>MGNVKKQAGSTCSRTPEHHEMRRTDTDSGAEDAEDYFGLWIASQHKRHDIIAYMVQLCIQMACYLFMSYKVPQTFRIKGELTLLSWHMLMVLVYTGSIFVTESTRFYVRYRWLLLVNLRVVNLAMLSSLAAAMISHRIPFASSEVCWWVLALLVSVQGLFGAPLSFQLQSIIGLGEAAYLVFKPWEMMSCGKGVLSWIDHLELGNLSKTFFQLIVVLFACYILPIHCANQRGKRMKLRLLGDQASDHRRRLKEMLEKSRRKAE</sequence>
<evidence type="ECO:0000313" key="4">
    <source>
        <dbReference type="Proteomes" id="UP000815325"/>
    </source>
</evidence>
<comment type="caution">
    <text evidence="3">The sequence shown here is derived from an EMBL/GenBank/DDBJ whole genome shotgun (WGS) entry which is preliminary data.</text>
</comment>
<organism evidence="3 4">
    <name type="scientific">Dunaliella salina</name>
    <name type="common">Green alga</name>
    <name type="synonym">Protococcus salinus</name>
    <dbReference type="NCBI Taxonomy" id="3046"/>
    <lineage>
        <taxon>Eukaryota</taxon>
        <taxon>Viridiplantae</taxon>
        <taxon>Chlorophyta</taxon>
        <taxon>core chlorophytes</taxon>
        <taxon>Chlorophyceae</taxon>
        <taxon>CS clade</taxon>
        <taxon>Chlamydomonadales</taxon>
        <taxon>Dunaliellaceae</taxon>
        <taxon>Dunaliella</taxon>
    </lineage>
</organism>
<feature type="transmembrane region" description="Helical" evidence="2">
    <location>
        <begin position="210"/>
        <end position="228"/>
    </location>
</feature>
<accession>A0ABQ7G6F1</accession>
<feature type="transmembrane region" description="Helical" evidence="2">
    <location>
        <begin position="81"/>
        <end position="100"/>
    </location>
</feature>
<keyword evidence="2" id="KW-0812">Transmembrane</keyword>
<feature type="compositionally biased region" description="Basic and acidic residues" evidence="1">
    <location>
        <begin position="15"/>
        <end position="26"/>
    </location>
</feature>
<name>A0ABQ7G6F1_DUNSA</name>
<gene>
    <name evidence="3" type="ORF">DUNSADRAFT_14912</name>
</gene>
<evidence type="ECO:0000313" key="3">
    <source>
        <dbReference type="EMBL" id="KAF5830182.1"/>
    </source>
</evidence>
<evidence type="ECO:0000256" key="1">
    <source>
        <dbReference type="SAM" id="MobiDB-lite"/>
    </source>
</evidence>
<keyword evidence="2" id="KW-1133">Transmembrane helix</keyword>
<keyword evidence="4" id="KW-1185">Reference proteome</keyword>
<dbReference type="EMBL" id="MU070070">
    <property type="protein sequence ID" value="KAF5830182.1"/>
    <property type="molecule type" value="Genomic_DNA"/>
</dbReference>
<protein>
    <submittedName>
        <fullName evidence="3">Uncharacterized protein</fullName>
    </submittedName>
</protein>
<keyword evidence="2" id="KW-0472">Membrane</keyword>
<feature type="transmembrane region" description="Helical" evidence="2">
    <location>
        <begin position="112"/>
        <end position="133"/>
    </location>
</feature>
<evidence type="ECO:0000256" key="2">
    <source>
        <dbReference type="SAM" id="Phobius"/>
    </source>
</evidence>
<feature type="transmembrane region" description="Helical" evidence="2">
    <location>
        <begin position="50"/>
        <end position="69"/>
    </location>
</feature>
<dbReference type="Proteomes" id="UP000815325">
    <property type="component" value="Unassembled WGS sequence"/>
</dbReference>
<proteinExistence type="predicted"/>
<feature type="region of interest" description="Disordered" evidence="1">
    <location>
        <begin position="1"/>
        <end position="29"/>
    </location>
</feature>